<keyword evidence="3" id="KW-0418">Kinase</keyword>
<dbReference type="PANTHER" id="PTHR23408">
    <property type="entry name" value="METHYLMALONYL-COA MUTASE"/>
    <property type="match status" value="1"/>
</dbReference>
<dbReference type="CDD" id="cd03114">
    <property type="entry name" value="MMAA-like"/>
    <property type="match status" value="1"/>
</dbReference>
<dbReference type="GO" id="GO:0005525">
    <property type="term" value="F:GTP binding"/>
    <property type="evidence" value="ECO:0007669"/>
    <property type="project" value="InterPro"/>
</dbReference>
<sequence length="343" mass="36328">MQHWGVGYGLWATAFSILNMHPLAPPLLSGSRRALARAITLAESTRPEHEQQAQALLAEVLPHAGNSLRVGLTGVPGVGKSTFIEALGLRLADAGHKVAVLAVDPSSPVSGGSIMGDKTRMPQLTVHPNAFIRPSPSSGSLGGVTRRTREAITLCEAAGYDVLLIETVGVGQSETQVAAMTDLFLLLTLPNAGDELQGIKRGIMELADLCVVNKADSDPAAANRAQSELNSALHLLTPRGARWQPRALQASALTGKGIAEVWDAAQEYRRTLGDALALRRQSQLLGWFDELLREAVWQRFLNAQNTDDLTARRREVQAGTLTPVQAVAALLGAAKSPTAGAGL</sequence>
<dbReference type="InterPro" id="IPR005129">
    <property type="entry name" value="GTPase_ArgK"/>
</dbReference>
<dbReference type="SUPFAM" id="SSF52540">
    <property type="entry name" value="P-loop containing nucleoside triphosphate hydrolases"/>
    <property type="match status" value="1"/>
</dbReference>
<organism evidence="3 4">
    <name type="scientific">Deinococcus ruber</name>
    <dbReference type="NCBI Taxonomy" id="1848197"/>
    <lineage>
        <taxon>Bacteria</taxon>
        <taxon>Thermotogati</taxon>
        <taxon>Deinococcota</taxon>
        <taxon>Deinococci</taxon>
        <taxon>Deinococcales</taxon>
        <taxon>Deinococcaceae</taxon>
        <taxon>Deinococcus</taxon>
    </lineage>
</organism>
<name>A0A918CNN7_9DEIO</name>
<keyword evidence="4" id="KW-1185">Reference proteome</keyword>
<dbReference type="SMART" id="SM00382">
    <property type="entry name" value="AAA"/>
    <property type="match status" value="1"/>
</dbReference>
<dbReference type="Pfam" id="PF03308">
    <property type="entry name" value="MeaB"/>
    <property type="match status" value="1"/>
</dbReference>
<evidence type="ECO:0000313" key="4">
    <source>
        <dbReference type="Proteomes" id="UP000603865"/>
    </source>
</evidence>
<dbReference type="InterPro" id="IPR003593">
    <property type="entry name" value="AAA+_ATPase"/>
</dbReference>
<gene>
    <name evidence="3" type="ORF">GCM10008957_48580</name>
</gene>
<evidence type="ECO:0000259" key="2">
    <source>
        <dbReference type="SMART" id="SM00382"/>
    </source>
</evidence>
<dbReference type="Proteomes" id="UP000603865">
    <property type="component" value="Unassembled WGS sequence"/>
</dbReference>
<dbReference type="NCBIfam" id="NF006958">
    <property type="entry name" value="PRK09435.1"/>
    <property type="match status" value="1"/>
</dbReference>
<comment type="caution">
    <text evidence="3">The sequence shown here is derived from an EMBL/GenBank/DDBJ whole genome shotgun (WGS) entry which is preliminary data.</text>
</comment>
<reference evidence="3" key="2">
    <citation type="submission" date="2020-09" db="EMBL/GenBank/DDBJ databases">
        <authorList>
            <person name="Sun Q."/>
            <person name="Ohkuma M."/>
        </authorList>
    </citation>
    <scope>NUCLEOTIDE SEQUENCE</scope>
    <source>
        <strain evidence="3">JCM 31311</strain>
    </source>
</reference>
<keyword evidence="3" id="KW-0808">Transferase</keyword>
<dbReference type="Gene3D" id="1.10.287.130">
    <property type="match status" value="1"/>
</dbReference>
<dbReference type="NCBIfam" id="TIGR00750">
    <property type="entry name" value="lao"/>
    <property type="match status" value="1"/>
</dbReference>
<proteinExistence type="inferred from homology"/>
<feature type="domain" description="AAA+ ATPase" evidence="2">
    <location>
        <begin position="66"/>
        <end position="239"/>
    </location>
</feature>
<dbReference type="InterPro" id="IPR027417">
    <property type="entry name" value="P-loop_NTPase"/>
</dbReference>
<dbReference type="Gene3D" id="1.20.5.170">
    <property type="match status" value="1"/>
</dbReference>
<protein>
    <submittedName>
        <fullName evidence="3">ATPase/protein kinase</fullName>
    </submittedName>
</protein>
<dbReference type="PANTHER" id="PTHR23408:SF3">
    <property type="entry name" value="METHYLMALONIC ACIDURIA TYPE A PROTEIN, MITOCHONDRIAL"/>
    <property type="match status" value="1"/>
</dbReference>
<dbReference type="Gene3D" id="3.40.50.300">
    <property type="entry name" value="P-loop containing nucleotide triphosphate hydrolases"/>
    <property type="match status" value="1"/>
</dbReference>
<dbReference type="GO" id="GO:0005737">
    <property type="term" value="C:cytoplasm"/>
    <property type="evidence" value="ECO:0007669"/>
    <property type="project" value="TreeGrafter"/>
</dbReference>
<dbReference type="AlphaFoldDB" id="A0A918CNN7"/>
<reference evidence="3" key="1">
    <citation type="journal article" date="2014" name="Int. J. Syst. Evol. Microbiol.">
        <title>Complete genome sequence of Corynebacterium casei LMG S-19264T (=DSM 44701T), isolated from a smear-ripened cheese.</title>
        <authorList>
            <consortium name="US DOE Joint Genome Institute (JGI-PGF)"/>
            <person name="Walter F."/>
            <person name="Albersmeier A."/>
            <person name="Kalinowski J."/>
            <person name="Ruckert C."/>
        </authorList>
    </citation>
    <scope>NUCLEOTIDE SEQUENCE</scope>
    <source>
        <strain evidence="3">JCM 31311</strain>
    </source>
</reference>
<evidence type="ECO:0000256" key="1">
    <source>
        <dbReference type="ARBA" id="ARBA00009625"/>
    </source>
</evidence>
<evidence type="ECO:0000313" key="3">
    <source>
        <dbReference type="EMBL" id="GGR32374.1"/>
    </source>
</evidence>
<comment type="similarity">
    <text evidence="1">Belongs to the SIMIBI class G3E GTPase family. ArgK/MeaB subfamily.</text>
</comment>
<dbReference type="EMBL" id="BMQL01000055">
    <property type="protein sequence ID" value="GGR32374.1"/>
    <property type="molecule type" value="Genomic_DNA"/>
</dbReference>
<dbReference type="GO" id="GO:0016301">
    <property type="term" value="F:kinase activity"/>
    <property type="evidence" value="ECO:0007669"/>
    <property type="project" value="UniProtKB-KW"/>
</dbReference>
<accession>A0A918CNN7</accession>
<dbReference type="GO" id="GO:0003924">
    <property type="term" value="F:GTPase activity"/>
    <property type="evidence" value="ECO:0007669"/>
    <property type="project" value="InterPro"/>
</dbReference>